<comment type="similarity">
    <text evidence="2">Belongs to the peptidase S54 family.</text>
</comment>
<feature type="transmembrane region" description="Helical" evidence="7">
    <location>
        <begin position="109"/>
        <end position="136"/>
    </location>
</feature>
<dbReference type="AlphaFoldDB" id="A0A2T4UFB1"/>
<evidence type="ECO:0000259" key="8">
    <source>
        <dbReference type="Pfam" id="PF01694"/>
    </source>
</evidence>
<dbReference type="GO" id="GO:0006508">
    <property type="term" value="P:proteolysis"/>
    <property type="evidence" value="ECO:0007669"/>
    <property type="project" value="UniProtKB-KW"/>
</dbReference>
<evidence type="ECO:0000313" key="9">
    <source>
        <dbReference type="EMBL" id="PTL56483.1"/>
    </source>
</evidence>
<dbReference type="Pfam" id="PF01694">
    <property type="entry name" value="Rhomboid"/>
    <property type="match status" value="1"/>
</dbReference>
<dbReference type="Gene3D" id="1.20.1540.10">
    <property type="entry name" value="Rhomboid-like"/>
    <property type="match status" value="1"/>
</dbReference>
<feature type="transmembrane region" description="Helical" evidence="7">
    <location>
        <begin position="222"/>
        <end position="239"/>
    </location>
</feature>
<dbReference type="Proteomes" id="UP000240739">
    <property type="component" value="Unassembled WGS sequence"/>
</dbReference>
<feature type="transmembrane region" description="Helical" evidence="7">
    <location>
        <begin position="68"/>
        <end position="89"/>
    </location>
</feature>
<keyword evidence="6 7" id="KW-0472">Membrane</keyword>
<feature type="transmembrane region" description="Helical" evidence="7">
    <location>
        <begin position="251"/>
        <end position="270"/>
    </location>
</feature>
<dbReference type="InterPro" id="IPR035952">
    <property type="entry name" value="Rhomboid-like_sf"/>
</dbReference>
<dbReference type="SUPFAM" id="SSF144091">
    <property type="entry name" value="Rhomboid-like"/>
    <property type="match status" value="1"/>
</dbReference>
<keyword evidence="3 7" id="KW-0812">Transmembrane</keyword>
<dbReference type="InterPro" id="IPR050925">
    <property type="entry name" value="Rhomboid_protease_S54"/>
</dbReference>
<evidence type="ECO:0000256" key="4">
    <source>
        <dbReference type="ARBA" id="ARBA00022801"/>
    </source>
</evidence>
<evidence type="ECO:0000256" key="5">
    <source>
        <dbReference type="ARBA" id="ARBA00022989"/>
    </source>
</evidence>
<evidence type="ECO:0000256" key="6">
    <source>
        <dbReference type="ARBA" id="ARBA00023136"/>
    </source>
</evidence>
<keyword evidence="9" id="KW-0645">Protease</keyword>
<organism evidence="9 10">
    <name type="scientific">Paraconexibacter algicola</name>
    <dbReference type="NCBI Taxonomy" id="2133960"/>
    <lineage>
        <taxon>Bacteria</taxon>
        <taxon>Bacillati</taxon>
        <taxon>Actinomycetota</taxon>
        <taxon>Thermoleophilia</taxon>
        <taxon>Solirubrobacterales</taxon>
        <taxon>Paraconexibacteraceae</taxon>
        <taxon>Paraconexibacter</taxon>
    </lineage>
</organism>
<dbReference type="OrthoDB" id="9807874at2"/>
<dbReference type="SUPFAM" id="SSF57845">
    <property type="entry name" value="B-box zinc-binding domain"/>
    <property type="match status" value="1"/>
</dbReference>
<protein>
    <submittedName>
        <fullName evidence="9">Rhomboid family intramembrane serine protease</fullName>
    </submittedName>
</protein>
<dbReference type="RefSeq" id="WP_107570202.1">
    <property type="nucleotide sequence ID" value="NZ_PYYB01000002.1"/>
</dbReference>
<feature type="transmembrane region" description="Helical" evidence="7">
    <location>
        <begin position="148"/>
        <end position="166"/>
    </location>
</feature>
<keyword evidence="4" id="KW-0378">Hydrolase</keyword>
<keyword evidence="10" id="KW-1185">Reference proteome</keyword>
<keyword evidence="5 7" id="KW-1133">Transmembrane helix</keyword>
<proteinExistence type="inferred from homology"/>
<dbReference type="GO" id="GO:0004252">
    <property type="term" value="F:serine-type endopeptidase activity"/>
    <property type="evidence" value="ECO:0007669"/>
    <property type="project" value="InterPro"/>
</dbReference>
<dbReference type="PANTHER" id="PTHR43731">
    <property type="entry name" value="RHOMBOID PROTEASE"/>
    <property type="match status" value="1"/>
</dbReference>
<feature type="transmembrane region" description="Helical" evidence="7">
    <location>
        <begin position="172"/>
        <end position="190"/>
    </location>
</feature>
<dbReference type="InterPro" id="IPR022764">
    <property type="entry name" value="Peptidase_S54_rhomboid_dom"/>
</dbReference>
<gene>
    <name evidence="9" type="ORF">C7Y72_16110</name>
</gene>
<name>A0A2T4UFB1_9ACTN</name>
<comment type="caution">
    <text evidence="9">The sequence shown here is derived from an EMBL/GenBank/DDBJ whole genome shotgun (WGS) entry which is preliminary data.</text>
</comment>
<dbReference type="PANTHER" id="PTHR43731:SF14">
    <property type="entry name" value="PRESENILIN-ASSOCIATED RHOMBOID-LIKE PROTEIN, MITOCHONDRIAL"/>
    <property type="match status" value="1"/>
</dbReference>
<evidence type="ECO:0000256" key="1">
    <source>
        <dbReference type="ARBA" id="ARBA00004141"/>
    </source>
</evidence>
<dbReference type="GO" id="GO:0016020">
    <property type="term" value="C:membrane"/>
    <property type="evidence" value="ECO:0007669"/>
    <property type="project" value="UniProtKB-SubCell"/>
</dbReference>
<evidence type="ECO:0000256" key="2">
    <source>
        <dbReference type="ARBA" id="ARBA00009045"/>
    </source>
</evidence>
<evidence type="ECO:0000256" key="3">
    <source>
        <dbReference type="ARBA" id="ARBA00022692"/>
    </source>
</evidence>
<feature type="transmembrane region" description="Helical" evidence="7">
    <location>
        <begin position="197"/>
        <end position="216"/>
    </location>
</feature>
<evidence type="ECO:0000256" key="7">
    <source>
        <dbReference type="SAM" id="Phobius"/>
    </source>
</evidence>
<comment type="subcellular location">
    <subcellularLocation>
        <location evidence="1">Membrane</location>
        <topology evidence="1">Multi-pass membrane protein</topology>
    </subcellularLocation>
</comment>
<evidence type="ECO:0000313" key="10">
    <source>
        <dbReference type="Proteomes" id="UP000240739"/>
    </source>
</evidence>
<sequence length="280" mass="29106">MATSTSAQTCYRHPSRETRVSCSNCGRPICPDCMTSTPVGMRCPECSRDRTQVRTIQNVQAAVQLTPVLIAVCVIAGLASGSVGAGGAGNQLFERGALFGPLIALDHEYWRLITGGFLHSGLIHLGFNMYLLWMLGNLLEPALGQVRFGLLYFTSLLAGSAGALLVEPNAVTVGASGAVFGLMAAAFLELRQRGFDPMASGIGPLILLNLVITFVPGFNISIGGHIGGLIGGAIAITLIQQTSSKQRRPYGIAGLIVLCVVFAVVGVVAADAGLPPGVRG</sequence>
<feature type="domain" description="Peptidase S54 rhomboid" evidence="8">
    <location>
        <begin position="107"/>
        <end position="239"/>
    </location>
</feature>
<dbReference type="EMBL" id="PYYB01000002">
    <property type="protein sequence ID" value="PTL56483.1"/>
    <property type="molecule type" value="Genomic_DNA"/>
</dbReference>
<accession>A0A2T4UFB1</accession>
<reference evidence="9 10" key="1">
    <citation type="submission" date="2018-03" db="EMBL/GenBank/DDBJ databases">
        <title>Aquarubrobacter algicola gen. nov., sp. nov., a novel actinobacterium isolated from shallow eutrophic lake during the end of cyanobacterial harmful algal blooms.</title>
        <authorList>
            <person name="Chun S.J."/>
        </authorList>
    </citation>
    <scope>NUCLEOTIDE SEQUENCE [LARGE SCALE GENOMIC DNA]</scope>
    <source>
        <strain evidence="9 10">Seoho-28</strain>
    </source>
</reference>